<feature type="region of interest" description="Disordered" evidence="1">
    <location>
        <begin position="285"/>
        <end position="305"/>
    </location>
</feature>
<sequence length="339" mass="35213">MRLRQVVTSCLAAVVVTGILGSCGSSDPGDGATTPTGSAGAVFEGTYSMFRTTASVNREPPSGADADPVTSTWVVQSRCDDGTCVAVARPDTSSGGDVDRMEFVFGNGSWSRVDVPPKRSCVPTGTTAPVDEPWVAMDSTTVMPRSASTAGAAPATLSGTTSSVQGGSCPRVSEGTVTFTRKGDVPAGTAALEKVSVPEAATTAGNGFRGSYRQRTTVVSWDPPSLISRPTTQTTEFTATPTCTRDGSRCVVVMLDRPSRPGQTIVGYSDGVFRQTETLPERQCPGRGDRYRPTLTSQTTVGGDASNPIQTLDNESALAWSGACAGTVRFRAELTRTGD</sequence>
<feature type="region of interest" description="Disordered" evidence="1">
    <location>
        <begin position="146"/>
        <end position="171"/>
    </location>
</feature>
<feature type="compositionally biased region" description="Polar residues" evidence="1">
    <location>
        <begin position="294"/>
        <end position="305"/>
    </location>
</feature>
<evidence type="ECO:0000313" key="2">
    <source>
        <dbReference type="EMBL" id="GGF19124.1"/>
    </source>
</evidence>
<reference evidence="3" key="1">
    <citation type="journal article" date="2019" name="Int. J. Syst. Evol. Microbiol.">
        <title>The Global Catalogue of Microorganisms (GCM) 10K type strain sequencing project: providing services to taxonomists for standard genome sequencing and annotation.</title>
        <authorList>
            <consortium name="The Broad Institute Genomics Platform"/>
            <consortium name="The Broad Institute Genome Sequencing Center for Infectious Disease"/>
            <person name="Wu L."/>
            <person name="Ma J."/>
        </authorList>
    </citation>
    <scope>NUCLEOTIDE SEQUENCE [LARGE SCALE GENOMIC DNA]</scope>
    <source>
        <strain evidence="3">CCM 7855</strain>
    </source>
</reference>
<dbReference type="RefSeq" id="WP_188488168.1">
    <property type="nucleotide sequence ID" value="NZ_BMCS01000001.1"/>
</dbReference>
<comment type="caution">
    <text evidence="2">The sequence shown here is derived from an EMBL/GenBank/DDBJ whole genome shotgun (WGS) entry which is preliminary data.</text>
</comment>
<evidence type="ECO:0000256" key="1">
    <source>
        <dbReference type="SAM" id="MobiDB-lite"/>
    </source>
</evidence>
<dbReference type="Proteomes" id="UP000632454">
    <property type="component" value="Unassembled WGS sequence"/>
</dbReference>
<gene>
    <name evidence="2" type="ORF">GCM10007298_13990</name>
</gene>
<proteinExistence type="predicted"/>
<keyword evidence="3" id="KW-1185">Reference proteome</keyword>
<dbReference type="EMBL" id="BMCS01000001">
    <property type="protein sequence ID" value="GGF19124.1"/>
    <property type="molecule type" value="Genomic_DNA"/>
</dbReference>
<dbReference type="PROSITE" id="PS51257">
    <property type="entry name" value="PROKAR_LIPOPROTEIN"/>
    <property type="match status" value="1"/>
</dbReference>
<feature type="compositionally biased region" description="Polar residues" evidence="1">
    <location>
        <begin position="157"/>
        <end position="166"/>
    </location>
</feature>
<accession>A0ABQ1UJ39</accession>
<organism evidence="2 3">
    <name type="scientific">Williamsia phyllosphaerae</name>
    <dbReference type="NCBI Taxonomy" id="885042"/>
    <lineage>
        <taxon>Bacteria</taxon>
        <taxon>Bacillati</taxon>
        <taxon>Actinomycetota</taxon>
        <taxon>Actinomycetes</taxon>
        <taxon>Mycobacteriales</taxon>
        <taxon>Nocardiaceae</taxon>
        <taxon>Williamsia</taxon>
    </lineage>
</organism>
<evidence type="ECO:0000313" key="3">
    <source>
        <dbReference type="Proteomes" id="UP000632454"/>
    </source>
</evidence>
<name>A0ABQ1UJ39_9NOCA</name>
<protein>
    <submittedName>
        <fullName evidence="2">Uncharacterized protein</fullName>
    </submittedName>
</protein>